<evidence type="ECO:0000313" key="7">
    <source>
        <dbReference type="EMBL" id="CAI9292226.1"/>
    </source>
</evidence>
<comment type="similarity">
    <text evidence="1 6">Belongs to the cytochrome P450 family.</text>
</comment>
<accession>A0AA36EDA6</accession>
<comment type="cofactor">
    <cofactor evidence="5">
        <name>heme</name>
        <dbReference type="ChEBI" id="CHEBI:30413"/>
    </cofactor>
</comment>
<dbReference type="GO" id="GO:0016705">
    <property type="term" value="F:oxidoreductase activity, acting on paired donors, with incorporation or reduction of molecular oxygen"/>
    <property type="evidence" value="ECO:0007669"/>
    <property type="project" value="InterPro"/>
</dbReference>
<reference evidence="7" key="1">
    <citation type="submission" date="2023-04" db="EMBL/GenBank/DDBJ databases">
        <authorList>
            <person name="Vijverberg K."/>
            <person name="Xiong W."/>
            <person name="Schranz E."/>
        </authorList>
    </citation>
    <scope>NUCLEOTIDE SEQUENCE</scope>
</reference>
<dbReference type="InterPro" id="IPR001128">
    <property type="entry name" value="Cyt_P450"/>
</dbReference>
<dbReference type="GO" id="GO:0004497">
    <property type="term" value="F:monooxygenase activity"/>
    <property type="evidence" value="ECO:0007669"/>
    <property type="project" value="UniProtKB-KW"/>
</dbReference>
<dbReference type="PRINTS" id="PR00385">
    <property type="entry name" value="P450"/>
</dbReference>
<protein>
    <recommendedName>
        <fullName evidence="9">Cytochrome P450</fullName>
    </recommendedName>
</protein>
<sequence length="475" mass="54400">MDYLTIFVVLSFFLTFIYAFIISCRRTSRLPPGPYPYPIIGNLLELGDKPHYSLATLSKCYGPLMSLKLGSVTTMVVSSPHIAKEVFQTYDQSSSSRVIPDAARLVDHHKYSMVWLPAGDQWRRLKRITRESMFTMQRLDASEIVRQEKVQELLEHVSQYCSNKKALNIVSSQGFKDAVCGLMELSGNPNISDFFPILKPFDLQGFLRRSNVYGKKLLSIFDMIIDERTQERSSSSYDGDHSSKSRDLLDLLLDLSMKDESEISPNDMRHLFLDLFVAGTDTTSTTLEWAMAELIRNPHKMEKARSELTKFMQNNNKNIHEHDISKLPYLQAIIKETLRLHPPAPLLLPHRAMLDLEIQGFIVPKNAQILCNVWAMGRDPSIWSDPETFIPERFLEVKIDYKGQDFMLIPFGAGRRICPALNSAHRMLHIVLGSLIQKFDWKLEGNIRTRDMDMGERFGISLSKKVPLMAIPIKL</sequence>
<dbReference type="EMBL" id="OX465083">
    <property type="protein sequence ID" value="CAI9292226.1"/>
    <property type="molecule type" value="Genomic_DNA"/>
</dbReference>
<keyword evidence="6" id="KW-0503">Monooxygenase</keyword>
<name>A0AA36EDA6_LACSI</name>
<keyword evidence="4 5" id="KW-0408">Iron</keyword>
<evidence type="ECO:0000256" key="4">
    <source>
        <dbReference type="ARBA" id="ARBA00023004"/>
    </source>
</evidence>
<evidence type="ECO:0000256" key="1">
    <source>
        <dbReference type="ARBA" id="ARBA00010617"/>
    </source>
</evidence>
<keyword evidence="5 6" id="KW-0349">Heme</keyword>
<dbReference type="Pfam" id="PF00067">
    <property type="entry name" value="p450"/>
    <property type="match status" value="2"/>
</dbReference>
<dbReference type="Gene3D" id="1.10.630.10">
    <property type="entry name" value="Cytochrome P450"/>
    <property type="match status" value="1"/>
</dbReference>
<dbReference type="InterPro" id="IPR002401">
    <property type="entry name" value="Cyt_P450_E_grp-I"/>
</dbReference>
<dbReference type="SUPFAM" id="SSF48264">
    <property type="entry name" value="Cytochrome P450"/>
    <property type="match status" value="1"/>
</dbReference>
<evidence type="ECO:0008006" key="9">
    <source>
        <dbReference type="Google" id="ProtNLM"/>
    </source>
</evidence>
<gene>
    <name evidence="7" type="ORF">LSALG_LOCUS31317</name>
</gene>
<organism evidence="7 8">
    <name type="scientific">Lactuca saligna</name>
    <name type="common">Willowleaf lettuce</name>
    <dbReference type="NCBI Taxonomy" id="75948"/>
    <lineage>
        <taxon>Eukaryota</taxon>
        <taxon>Viridiplantae</taxon>
        <taxon>Streptophyta</taxon>
        <taxon>Embryophyta</taxon>
        <taxon>Tracheophyta</taxon>
        <taxon>Spermatophyta</taxon>
        <taxon>Magnoliopsida</taxon>
        <taxon>eudicotyledons</taxon>
        <taxon>Gunneridae</taxon>
        <taxon>Pentapetalae</taxon>
        <taxon>asterids</taxon>
        <taxon>campanulids</taxon>
        <taxon>Asterales</taxon>
        <taxon>Asteraceae</taxon>
        <taxon>Cichorioideae</taxon>
        <taxon>Cichorieae</taxon>
        <taxon>Lactucinae</taxon>
        <taxon>Lactuca</taxon>
    </lineage>
</organism>
<dbReference type="CDD" id="cd11073">
    <property type="entry name" value="CYP76-like"/>
    <property type="match status" value="1"/>
</dbReference>
<evidence type="ECO:0000313" key="8">
    <source>
        <dbReference type="Proteomes" id="UP001177003"/>
    </source>
</evidence>
<dbReference type="FunFam" id="1.10.630.10:FF:000007">
    <property type="entry name" value="Cytochrome P450 76C4"/>
    <property type="match status" value="1"/>
</dbReference>
<keyword evidence="2 5" id="KW-0479">Metal-binding</keyword>
<dbReference type="InterPro" id="IPR036396">
    <property type="entry name" value="Cyt_P450_sf"/>
</dbReference>
<keyword evidence="3 6" id="KW-0560">Oxidoreductase</keyword>
<keyword evidence="8" id="KW-1185">Reference proteome</keyword>
<dbReference type="InterPro" id="IPR017972">
    <property type="entry name" value="Cyt_P450_CS"/>
</dbReference>
<dbReference type="PROSITE" id="PS00086">
    <property type="entry name" value="CYTOCHROME_P450"/>
    <property type="match status" value="1"/>
</dbReference>
<dbReference type="PANTHER" id="PTHR47950:SF48">
    <property type="entry name" value="CYTOCHROME P450 FAMILY PROTEIN, EXPRESSED"/>
    <property type="match status" value="1"/>
</dbReference>
<evidence type="ECO:0000256" key="5">
    <source>
        <dbReference type="PIRSR" id="PIRSR602401-1"/>
    </source>
</evidence>
<dbReference type="GO" id="GO:0020037">
    <property type="term" value="F:heme binding"/>
    <property type="evidence" value="ECO:0007669"/>
    <property type="project" value="InterPro"/>
</dbReference>
<evidence type="ECO:0000256" key="6">
    <source>
        <dbReference type="RuleBase" id="RU000461"/>
    </source>
</evidence>
<dbReference type="AlphaFoldDB" id="A0AA36EDA6"/>
<evidence type="ECO:0000256" key="2">
    <source>
        <dbReference type="ARBA" id="ARBA00022723"/>
    </source>
</evidence>
<dbReference type="GO" id="GO:0005506">
    <property type="term" value="F:iron ion binding"/>
    <property type="evidence" value="ECO:0007669"/>
    <property type="project" value="InterPro"/>
</dbReference>
<feature type="binding site" description="axial binding residue" evidence="5">
    <location>
        <position position="418"/>
    </location>
    <ligand>
        <name>heme</name>
        <dbReference type="ChEBI" id="CHEBI:30413"/>
    </ligand>
    <ligandPart>
        <name>Fe</name>
        <dbReference type="ChEBI" id="CHEBI:18248"/>
    </ligandPart>
</feature>
<proteinExistence type="inferred from homology"/>
<dbReference type="PRINTS" id="PR00463">
    <property type="entry name" value="EP450I"/>
</dbReference>
<dbReference type="Proteomes" id="UP001177003">
    <property type="component" value="Chromosome 7"/>
</dbReference>
<dbReference type="PANTHER" id="PTHR47950">
    <property type="entry name" value="CYTOCHROME P450, FAMILY 76, SUBFAMILY C, POLYPEPTIDE 5-RELATED"/>
    <property type="match status" value="1"/>
</dbReference>
<evidence type="ECO:0000256" key="3">
    <source>
        <dbReference type="ARBA" id="ARBA00023002"/>
    </source>
</evidence>